<dbReference type="InterPro" id="IPR008928">
    <property type="entry name" value="6-hairpin_glycosidase_sf"/>
</dbReference>
<keyword evidence="6" id="KW-0732">Signal</keyword>
<dbReference type="Gene3D" id="1.50.10.10">
    <property type="match status" value="1"/>
</dbReference>
<keyword evidence="5" id="KW-0624">Polysaccharide degradation</keyword>
<name>A0ABQ5V834_9PROT</name>
<dbReference type="Gene3D" id="2.60.40.10">
    <property type="entry name" value="Immunoglobulins"/>
    <property type="match status" value="1"/>
</dbReference>
<dbReference type="Proteomes" id="UP001161391">
    <property type="component" value="Unassembled WGS sequence"/>
</dbReference>
<comment type="caution">
    <text evidence="9">The sequence shown here is derived from an EMBL/GenBank/DDBJ whole genome shotgun (WGS) entry which is preliminary data.</text>
</comment>
<evidence type="ECO:0000256" key="6">
    <source>
        <dbReference type="SAM" id="SignalP"/>
    </source>
</evidence>
<evidence type="ECO:0008006" key="11">
    <source>
        <dbReference type="Google" id="ProtNLM"/>
    </source>
</evidence>
<dbReference type="SUPFAM" id="SSF81296">
    <property type="entry name" value="E set domains"/>
    <property type="match status" value="1"/>
</dbReference>
<accession>A0ABQ5V834</accession>
<dbReference type="Pfam" id="PF00759">
    <property type="entry name" value="Glyco_hydro_9"/>
    <property type="match status" value="1"/>
</dbReference>
<organism evidence="9 10">
    <name type="scientific">Algimonas ampicilliniresistens</name>
    <dbReference type="NCBI Taxonomy" id="1298735"/>
    <lineage>
        <taxon>Bacteria</taxon>
        <taxon>Pseudomonadati</taxon>
        <taxon>Pseudomonadota</taxon>
        <taxon>Alphaproteobacteria</taxon>
        <taxon>Maricaulales</taxon>
        <taxon>Robiginitomaculaceae</taxon>
        <taxon>Algimonas</taxon>
    </lineage>
</organism>
<keyword evidence="3" id="KW-0119">Carbohydrate metabolism</keyword>
<dbReference type="InterPro" id="IPR004197">
    <property type="entry name" value="Cellulase_Ig-like"/>
</dbReference>
<proteinExistence type="inferred from homology"/>
<sequence length="635" mass="70658">MHMANMRALLSFLILLLLLATTARATDPAPFILVDQFGYLPKLEKRAIIRDPVIGFDSDRSFSPGPTYVVIDTKTGQVAYEGEPVAWARGQMDETSGDRIWWFDFSPLTRPGTYVVRDLNKRIDSDPFDISPTVYRPVLRDAFKAFYYQRAGFEKREPYVATGYADRASHLRHGQDREAQRYDAVGDMTTARDLRGGWYDAGDYNQYTSWTANYVSSLLASYLENPAVWTDDMGIPESGNGIPDVLDEVKWGLDWLERMQNRDGSMLSVLARDEASPPSKSTGPSRYGLANTSATVTASGAFAMAAYVFRSEPKLAKRSKRYRERAIRAWDWAEANPAVKFYNNSDEHGTDGLAAGQQEVEQDRLNKMRLIAASRLFPLTEDPKYARLVEQLYERVGGVKADTANGFEGDLGFTLLTFVGLEGVSERFADKVRSDYAAAMDEWNGWPAVRGASDPYGAHTDGYWWGSNGVKARRGAVYTQAIVGGVDPVTHTQALNAASHYLHYLHGVNPMGLVYLTNMDHAGAERSASTLYHAWFVDGSRDFDSTKTSRFGPAPGLMVGGPNEGYARDACCEDVCGGHGDRLCRRQNIVPPEGQPPAKSYGEFNDGWPLNSWSVTENSLGYQSDYIRLLSKFAR</sequence>
<feature type="signal peptide" evidence="6">
    <location>
        <begin position="1"/>
        <end position="25"/>
    </location>
</feature>
<feature type="domain" description="Cellulase Ig-like" evidence="8">
    <location>
        <begin position="29"/>
        <end position="117"/>
    </location>
</feature>
<dbReference type="Pfam" id="PF02927">
    <property type="entry name" value="CelD_N"/>
    <property type="match status" value="1"/>
</dbReference>
<reference evidence="9" key="2">
    <citation type="submission" date="2023-01" db="EMBL/GenBank/DDBJ databases">
        <title>Draft genome sequence of Algimonas ampicilliniresistens strain NBRC 108219.</title>
        <authorList>
            <person name="Sun Q."/>
            <person name="Mori K."/>
        </authorList>
    </citation>
    <scope>NUCLEOTIDE SEQUENCE</scope>
    <source>
        <strain evidence="9">NBRC 108219</strain>
    </source>
</reference>
<gene>
    <name evidence="9" type="ORF">GCM10007853_15770</name>
</gene>
<evidence type="ECO:0000313" key="10">
    <source>
        <dbReference type="Proteomes" id="UP001161391"/>
    </source>
</evidence>
<feature type="domain" description="Glycoside hydrolase family 9" evidence="7">
    <location>
        <begin position="135"/>
        <end position="628"/>
    </location>
</feature>
<dbReference type="InterPro" id="IPR013783">
    <property type="entry name" value="Ig-like_fold"/>
</dbReference>
<dbReference type="CDD" id="cd02850">
    <property type="entry name" value="E_set_Cellulase_N"/>
    <property type="match status" value="1"/>
</dbReference>
<evidence type="ECO:0000259" key="7">
    <source>
        <dbReference type="Pfam" id="PF00759"/>
    </source>
</evidence>
<evidence type="ECO:0000256" key="2">
    <source>
        <dbReference type="ARBA" id="ARBA00022801"/>
    </source>
</evidence>
<evidence type="ECO:0000313" key="9">
    <source>
        <dbReference type="EMBL" id="GLQ23703.1"/>
    </source>
</evidence>
<reference evidence="9" key="1">
    <citation type="journal article" date="2014" name="Int. J. Syst. Evol. Microbiol.">
        <title>Complete genome of a new Firmicutes species belonging to the dominant human colonic microbiota ('Ruminococcus bicirculans') reveals two chromosomes and a selective capacity to utilize plant glucans.</title>
        <authorList>
            <consortium name="NISC Comparative Sequencing Program"/>
            <person name="Wegmann U."/>
            <person name="Louis P."/>
            <person name="Goesmann A."/>
            <person name="Henrissat B."/>
            <person name="Duncan S.H."/>
            <person name="Flint H.J."/>
        </authorList>
    </citation>
    <scope>NUCLEOTIDE SEQUENCE</scope>
    <source>
        <strain evidence="9">NBRC 108219</strain>
    </source>
</reference>
<comment type="similarity">
    <text evidence="1">Belongs to the glycosyl hydrolase 9 (cellulase E) family.</text>
</comment>
<evidence type="ECO:0000256" key="3">
    <source>
        <dbReference type="ARBA" id="ARBA00023277"/>
    </source>
</evidence>
<dbReference type="InterPro" id="IPR001701">
    <property type="entry name" value="Glyco_hydro_9"/>
</dbReference>
<evidence type="ECO:0000256" key="5">
    <source>
        <dbReference type="ARBA" id="ARBA00023326"/>
    </source>
</evidence>
<dbReference type="InterPro" id="IPR012341">
    <property type="entry name" value="6hp_glycosidase-like_sf"/>
</dbReference>
<dbReference type="SUPFAM" id="SSF48208">
    <property type="entry name" value="Six-hairpin glycosidases"/>
    <property type="match status" value="1"/>
</dbReference>
<dbReference type="EMBL" id="BSNK01000001">
    <property type="protein sequence ID" value="GLQ23703.1"/>
    <property type="molecule type" value="Genomic_DNA"/>
</dbReference>
<evidence type="ECO:0000256" key="1">
    <source>
        <dbReference type="ARBA" id="ARBA00007072"/>
    </source>
</evidence>
<dbReference type="PANTHER" id="PTHR22298">
    <property type="entry name" value="ENDO-1,4-BETA-GLUCANASE"/>
    <property type="match status" value="1"/>
</dbReference>
<keyword evidence="10" id="KW-1185">Reference proteome</keyword>
<keyword evidence="2" id="KW-0378">Hydrolase</keyword>
<evidence type="ECO:0000259" key="8">
    <source>
        <dbReference type="Pfam" id="PF02927"/>
    </source>
</evidence>
<dbReference type="InterPro" id="IPR014756">
    <property type="entry name" value="Ig_E-set"/>
</dbReference>
<evidence type="ECO:0000256" key="4">
    <source>
        <dbReference type="ARBA" id="ARBA00023295"/>
    </source>
</evidence>
<protein>
    <recommendedName>
        <fullName evidence="11">LacI family transcriptional regulator</fullName>
    </recommendedName>
</protein>
<keyword evidence="4" id="KW-0326">Glycosidase</keyword>
<feature type="chain" id="PRO_5047245179" description="LacI family transcriptional regulator" evidence="6">
    <location>
        <begin position="26"/>
        <end position="635"/>
    </location>
</feature>